<reference evidence="2 3" key="1">
    <citation type="submission" date="2022-06" db="EMBL/GenBank/DDBJ databases">
        <title>Mesorhizobium sp. strain RP14 Genome sequencing and assembly.</title>
        <authorList>
            <person name="Kim I."/>
        </authorList>
    </citation>
    <scope>NUCLEOTIDE SEQUENCE [LARGE SCALE GENOMIC DNA]</scope>
    <source>
        <strain evidence="3">RP14(2022)</strain>
    </source>
</reference>
<name>A0ABT1CBS3_9HYPH</name>
<evidence type="ECO:0000313" key="2">
    <source>
        <dbReference type="EMBL" id="MCO6052278.1"/>
    </source>
</evidence>
<dbReference type="RefSeq" id="WP_252822650.1">
    <property type="nucleotide sequence ID" value="NZ_JAMXQS010000014.1"/>
</dbReference>
<evidence type="ECO:0000313" key="3">
    <source>
        <dbReference type="Proteomes" id="UP001205906"/>
    </source>
</evidence>
<evidence type="ECO:0000256" key="1">
    <source>
        <dbReference type="SAM" id="MobiDB-lite"/>
    </source>
</evidence>
<dbReference type="EMBL" id="JAMXQS010000014">
    <property type="protein sequence ID" value="MCO6052278.1"/>
    <property type="molecule type" value="Genomic_DNA"/>
</dbReference>
<gene>
    <name evidence="2" type="ORF">NGM99_21035</name>
</gene>
<accession>A0ABT1CBS3</accession>
<proteinExistence type="predicted"/>
<sequence>MPKAKGKSALDKERAKTEALLRKIGYTALKDAGIKSKRPDLPNLKIEKRDTHKPR</sequence>
<comment type="caution">
    <text evidence="2">The sequence shown here is derived from an EMBL/GenBank/DDBJ whole genome shotgun (WGS) entry which is preliminary data.</text>
</comment>
<dbReference type="Proteomes" id="UP001205906">
    <property type="component" value="Unassembled WGS sequence"/>
</dbReference>
<organism evidence="2 3">
    <name type="scientific">Mesorhizobium liriopis</name>
    <dbReference type="NCBI Taxonomy" id="2953882"/>
    <lineage>
        <taxon>Bacteria</taxon>
        <taxon>Pseudomonadati</taxon>
        <taxon>Pseudomonadota</taxon>
        <taxon>Alphaproteobacteria</taxon>
        <taxon>Hyphomicrobiales</taxon>
        <taxon>Phyllobacteriaceae</taxon>
        <taxon>Mesorhizobium</taxon>
    </lineage>
</organism>
<keyword evidence="3" id="KW-1185">Reference proteome</keyword>
<feature type="compositionally biased region" description="Basic and acidic residues" evidence="1">
    <location>
        <begin position="32"/>
        <end position="50"/>
    </location>
</feature>
<protein>
    <submittedName>
        <fullName evidence="2">Uncharacterized protein</fullName>
    </submittedName>
</protein>
<feature type="region of interest" description="Disordered" evidence="1">
    <location>
        <begin position="31"/>
        <end position="55"/>
    </location>
</feature>